<feature type="signal peptide" evidence="6">
    <location>
        <begin position="1"/>
        <end position="19"/>
    </location>
</feature>
<keyword evidence="4" id="KW-0408">Iron</keyword>
<dbReference type="InterPro" id="IPR010255">
    <property type="entry name" value="Haem_peroxidase_sf"/>
</dbReference>
<dbReference type="PANTHER" id="PTHR11475:SF4">
    <property type="entry name" value="CHORION PEROXIDASE"/>
    <property type="match status" value="1"/>
</dbReference>
<keyword evidence="4" id="KW-0349">Heme</keyword>
<dbReference type="EMBL" id="CAICTM010000847">
    <property type="protein sequence ID" value="CAB9517316.1"/>
    <property type="molecule type" value="Genomic_DNA"/>
</dbReference>
<dbReference type="Pfam" id="PF03098">
    <property type="entry name" value="An_peroxidase"/>
    <property type="match status" value="1"/>
</dbReference>
<dbReference type="Gene3D" id="1.10.640.10">
    <property type="entry name" value="Haem peroxidase domain superfamily, animal type"/>
    <property type="match status" value="1"/>
</dbReference>
<organism evidence="7 8">
    <name type="scientific">Seminavis robusta</name>
    <dbReference type="NCBI Taxonomy" id="568900"/>
    <lineage>
        <taxon>Eukaryota</taxon>
        <taxon>Sar</taxon>
        <taxon>Stramenopiles</taxon>
        <taxon>Ochrophyta</taxon>
        <taxon>Bacillariophyta</taxon>
        <taxon>Bacillariophyceae</taxon>
        <taxon>Bacillariophycidae</taxon>
        <taxon>Naviculales</taxon>
        <taxon>Naviculaceae</taxon>
        <taxon>Seminavis</taxon>
    </lineage>
</organism>
<evidence type="ECO:0000256" key="4">
    <source>
        <dbReference type="PIRSR" id="PIRSR619791-2"/>
    </source>
</evidence>
<keyword evidence="6" id="KW-0732">Signal</keyword>
<feature type="compositionally biased region" description="Basic residues" evidence="5">
    <location>
        <begin position="101"/>
        <end position="124"/>
    </location>
</feature>
<dbReference type="InterPro" id="IPR019791">
    <property type="entry name" value="Haem_peroxidase_animal"/>
</dbReference>
<dbReference type="PRINTS" id="PR00457">
    <property type="entry name" value="ANPEROXIDASE"/>
</dbReference>
<dbReference type="InterPro" id="IPR037120">
    <property type="entry name" value="Haem_peroxidase_sf_animal"/>
</dbReference>
<feature type="binding site" description="axial binding residue" evidence="4">
    <location>
        <position position="425"/>
    </location>
    <ligand>
        <name>heme b</name>
        <dbReference type="ChEBI" id="CHEBI:60344"/>
    </ligand>
    <ligandPart>
        <name>Fe</name>
        <dbReference type="ChEBI" id="CHEBI:18248"/>
    </ligandPart>
</feature>
<dbReference type="GO" id="GO:0004601">
    <property type="term" value="F:peroxidase activity"/>
    <property type="evidence" value="ECO:0007669"/>
    <property type="project" value="InterPro"/>
</dbReference>
<sequence length="644" mass="72781">MTCFLRLTLLFSCAVAVLASTQLRTERMLRNRGRYSDCNNCDCGCGNGERSGSSGGGVDTGSSGGSTRGRALHAAQDEDLKKEAEEIEAEAQMVVKEAKHKLRLALRQKSKKKRGRKKRKRKKCKCNESEDENMKIPLTKVRSIAGLDRDDYKGSAETPLMRMIEETTYTDQKSDMPHGRNARTVSSLMCKQDDRIYNAKGLSDMVWAWGQFLDHDIDLTDSAGSFGMANIEIYNEYNDDVLAHNGCSVIPFHRSQYVEEPRQQVNLITHFVDGSNVYGSDEYRARALRAEHDGLLKTSNDGWSLPYNTEALTNAGGTGSHLYLAGDIRANEHAGLTSMHTLFVREHNRLARKIKYYFKDASSDDIYELARKIVGAEMQKITYYEFLPALLGPYAPNMQRYRGYKRKVDPRIWNEFSTVIYRFGHSMVTGDLKLAKDGRIFDSVDLRDIFFNPGFLNKDDTSYLNADYLIGGFMSNQAQELDVNVVRDLQDFLFSSTNSNSSCLDLASMNIQRARDHGLQPYNRLREAAGLRKVKYFEQITSDSVVLSRLQNTYSSVDEIDGWIGALSEDHLEGASVGELIATVMAEQFARLMVGDPYFFLNDKDLWTPEVKKIINLKKVTLASVIQSNTIHKDLDPKTNVFYV</sequence>
<keyword evidence="3" id="KW-0325">Glycoprotein</keyword>
<dbReference type="SUPFAM" id="SSF48113">
    <property type="entry name" value="Heme-dependent peroxidases"/>
    <property type="match status" value="1"/>
</dbReference>
<feature type="chain" id="PRO_5040156500" evidence="6">
    <location>
        <begin position="20"/>
        <end position="644"/>
    </location>
</feature>
<evidence type="ECO:0000256" key="3">
    <source>
        <dbReference type="ARBA" id="ARBA00023180"/>
    </source>
</evidence>
<name>A0A9N8HKL1_9STRA</name>
<evidence type="ECO:0000256" key="2">
    <source>
        <dbReference type="ARBA" id="ARBA00022525"/>
    </source>
</evidence>
<dbReference type="GO" id="GO:0020037">
    <property type="term" value="F:heme binding"/>
    <property type="evidence" value="ECO:0007669"/>
    <property type="project" value="InterPro"/>
</dbReference>
<gene>
    <name evidence="7" type="ORF">SEMRO_848_G210410.1</name>
</gene>
<evidence type="ECO:0000256" key="1">
    <source>
        <dbReference type="ARBA" id="ARBA00004613"/>
    </source>
</evidence>
<comment type="caution">
    <text evidence="7">The sequence shown here is derived from an EMBL/GenBank/DDBJ whole genome shotgun (WGS) entry which is preliminary data.</text>
</comment>
<accession>A0A9N8HKL1</accession>
<dbReference type="GO" id="GO:0005576">
    <property type="term" value="C:extracellular region"/>
    <property type="evidence" value="ECO:0007669"/>
    <property type="project" value="UniProtKB-SubCell"/>
</dbReference>
<dbReference type="PROSITE" id="PS50292">
    <property type="entry name" value="PEROXIDASE_3"/>
    <property type="match status" value="1"/>
</dbReference>
<evidence type="ECO:0000313" key="8">
    <source>
        <dbReference type="Proteomes" id="UP001153069"/>
    </source>
</evidence>
<proteinExistence type="predicted"/>
<dbReference type="AlphaFoldDB" id="A0A9N8HKL1"/>
<dbReference type="GO" id="GO:0006979">
    <property type="term" value="P:response to oxidative stress"/>
    <property type="evidence" value="ECO:0007669"/>
    <property type="project" value="InterPro"/>
</dbReference>
<feature type="compositionally biased region" description="Gly residues" evidence="5">
    <location>
        <begin position="49"/>
        <end position="67"/>
    </location>
</feature>
<feature type="region of interest" description="Disordered" evidence="5">
    <location>
        <begin position="101"/>
        <end position="129"/>
    </location>
</feature>
<comment type="subcellular location">
    <subcellularLocation>
        <location evidence="1">Secreted</location>
    </subcellularLocation>
</comment>
<dbReference type="OrthoDB" id="193827at2759"/>
<reference evidence="7" key="1">
    <citation type="submission" date="2020-06" db="EMBL/GenBank/DDBJ databases">
        <authorList>
            <consortium name="Plant Systems Biology data submission"/>
        </authorList>
    </citation>
    <scope>NUCLEOTIDE SEQUENCE</scope>
    <source>
        <strain evidence="7">D6</strain>
    </source>
</reference>
<keyword evidence="8" id="KW-1185">Reference proteome</keyword>
<dbReference type="GO" id="GO:0046872">
    <property type="term" value="F:metal ion binding"/>
    <property type="evidence" value="ECO:0007669"/>
    <property type="project" value="UniProtKB-KW"/>
</dbReference>
<evidence type="ECO:0000256" key="5">
    <source>
        <dbReference type="SAM" id="MobiDB-lite"/>
    </source>
</evidence>
<evidence type="ECO:0000313" key="7">
    <source>
        <dbReference type="EMBL" id="CAB9517316.1"/>
    </source>
</evidence>
<protein>
    <submittedName>
        <fullName evidence="7">Peroxidasin homolog</fullName>
    </submittedName>
</protein>
<keyword evidence="2" id="KW-0964">Secreted</keyword>
<feature type="region of interest" description="Disordered" evidence="5">
    <location>
        <begin position="49"/>
        <end position="80"/>
    </location>
</feature>
<keyword evidence="4" id="KW-0479">Metal-binding</keyword>
<dbReference type="CDD" id="cd09822">
    <property type="entry name" value="peroxinectin_like_bacterial"/>
    <property type="match status" value="1"/>
</dbReference>
<dbReference type="PANTHER" id="PTHR11475">
    <property type="entry name" value="OXIDASE/PEROXIDASE"/>
    <property type="match status" value="1"/>
</dbReference>
<evidence type="ECO:0000256" key="6">
    <source>
        <dbReference type="SAM" id="SignalP"/>
    </source>
</evidence>
<dbReference type="Proteomes" id="UP001153069">
    <property type="component" value="Unassembled WGS sequence"/>
</dbReference>